<evidence type="ECO:0000313" key="3">
    <source>
        <dbReference type="EMBL" id="CAK9263249.1"/>
    </source>
</evidence>
<gene>
    <name evidence="3" type="ORF">CSSPJE1EN1_LOCUS8727</name>
</gene>
<dbReference type="Proteomes" id="UP001497444">
    <property type="component" value="Chromosome 15"/>
</dbReference>
<dbReference type="PANTHER" id="PTHR34557:SF1">
    <property type="entry name" value="PHYTOCHROMOBILIN:FERREDOXIN OXIDOREDUCTASE, CHLOROPLASTIC"/>
    <property type="match status" value="1"/>
</dbReference>
<comment type="similarity">
    <text evidence="1">Belongs to the HY2 family.</text>
</comment>
<sequence length="478" mass="53714">MLTVVYGSTGGALGFCSASSSVQYLTSCSSFGNCIPDHVDAAAHNILMRINARAETYQFPAVSSCRRRSLIQVSCWEDSMMGAGGGLKRIRWTFHDGGYVGTRCSDPISRSTSLSKTSCTSCITTHAVMIDPCLDQDLAASSKQQLQVRRSPAVVESLQGTSFKARQRRDMVNLDHDPCMYTAFVEHTVEEMSRRMPLTPYPVKDEFRELVGERGKKPVTTTSTAYESDKIRHFRAAVINAGDFVQVLNLVIFPRTAFDLPIFCADLVTFNHMHIIVIDFNPLLYNAEESESYKSKYIDPVMPLANKYISLLPWGGELTTEAMQFFSPLLLWSRPKRDDGSCVEATVFSAFKDYLRSVLNCLAYVCQAWLDIVDTAKPTEHPGKLLCNQEAQHRYMSWRSTKDPGRHLLTQFYGQGLCEAYMEHFLFAGLDNLGSKTFLDYFPQFQDADGSVCKQRSKVGKSYPVRPWDKDGNFVINC</sequence>
<dbReference type="EMBL" id="OZ020110">
    <property type="protein sequence ID" value="CAK9263249.1"/>
    <property type="molecule type" value="Genomic_DNA"/>
</dbReference>
<keyword evidence="4" id="KW-1185">Reference proteome</keyword>
<evidence type="ECO:0000256" key="1">
    <source>
        <dbReference type="ARBA" id="ARBA00006908"/>
    </source>
</evidence>
<reference evidence="3" key="1">
    <citation type="submission" date="2024-02" db="EMBL/GenBank/DDBJ databases">
        <authorList>
            <consortium name="ELIXIR-Norway"/>
            <consortium name="Elixir Norway"/>
        </authorList>
    </citation>
    <scope>NUCLEOTIDE SEQUENCE</scope>
</reference>
<protein>
    <submittedName>
        <fullName evidence="3">Uncharacterized protein</fullName>
    </submittedName>
</protein>
<evidence type="ECO:0000313" key="4">
    <source>
        <dbReference type="Proteomes" id="UP001497444"/>
    </source>
</evidence>
<dbReference type="Gene3D" id="3.40.1500.20">
    <property type="match status" value="1"/>
</dbReference>
<dbReference type="Pfam" id="PF05996">
    <property type="entry name" value="Fe_bilin_red"/>
    <property type="match status" value="1"/>
</dbReference>
<organism evidence="3 4">
    <name type="scientific">Sphagnum jensenii</name>
    <dbReference type="NCBI Taxonomy" id="128206"/>
    <lineage>
        <taxon>Eukaryota</taxon>
        <taxon>Viridiplantae</taxon>
        <taxon>Streptophyta</taxon>
        <taxon>Embryophyta</taxon>
        <taxon>Bryophyta</taxon>
        <taxon>Sphagnophytina</taxon>
        <taxon>Sphagnopsida</taxon>
        <taxon>Sphagnales</taxon>
        <taxon>Sphagnaceae</taxon>
        <taxon>Sphagnum</taxon>
    </lineage>
</organism>
<name>A0ABP0W9U3_9BRYO</name>
<dbReference type="PANTHER" id="PTHR34557">
    <property type="entry name" value="PHYTOCHROMOBILIN:FERREDOXIN OXIDOREDUCTASE, CHLOROPLASTIC"/>
    <property type="match status" value="1"/>
</dbReference>
<keyword evidence="2" id="KW-0560">Oxidoreductase</keyword>
<accession>A0ABP0W9U3</accession>
<proteinExistence type="inferred from homology"/>
<dbReference type="InterPro" id="IPR009249">
    <property type="entry name" value="Ferredoxin-dep_bilin_Rdtase"/>
</dbReference>
<evidence type="ECO:0000256" key="2">
    <source>
        <dbReference type="ARBA" id="ARBA00023002"/>
    </source>
</evidence>